<dbReference type="GO" id="GO:0004792">
    <property type="term" value="F:thiosulfate-cyanide sulfurtransferase activity"/>
    <property type="evidence" value="ECO:0007669"/>
    <property type="project" value="InterPro"/>
</dbReference>
<proteinExistence type="predicted"/>
<feature type="region of interest" description="Disordered" evidence="1">
    <location>
        <begin position="104"/>
        <end position="124"/>
    </location>
</feature>
<dbReference type="InterPro" id="IPR023695">
    <property type="entry name" value="Thiosulf_sulfurTrfase"/>
</dbReference>
<accession>A0A6M4GY45</accession>
<dbReference type="EMBL" id="CP053069">
    <property type="protein sequence ID" value="QJR10417.1"/>
    <property type="molecule type" value="Genomic_DNA"/>
</dbReference>
<dbReference type="InterPro" id="IPR036873">
    <property type="entry name" value="Rhodanese-like_dom_sf"/>
</dbReference>
<dbReference type="Pfam" id="PF00581">
    <property type="entry name" value="Rhodanese"/>
    <property type="match status" value="1"/>
</dbReference>
<dbReference type="Gene3D" id="3.40.250.10">
    <property type="entry name" value="Rhodanese-like domain"/>
    <property type="match status" value="1"/>
</dbReference>
<dbReference type="CDD" id="cd01444">
    <property type="entry name" value="GlpE_ST"/>
    <property type="match status" value="1"/>
</dbReference>
<reference evidence="3 4" key="1">
    <citation type="submission" date="2020-04" db="EMBL/GenBank/DDBJ databases">
        <title>Usitatibacter rugosus gen. nov., sp. nov. and Usitatibacter palustris sp. nov., novel members of Usitatibacteraceae fam. nov. within the order Nitrosomonadales isolated from soil.</title>
        <authorList>
            <person name="Huber K.J."/>
            <person name="Neumann-Schaal M."/>
            <person name="Geppert A."/>
            <person name="Luckner M."/>
            <person name="Wanner G."/>
            <person name="Overmann J."/>
        </authorList>
    </citation>
    <scope>NUCLEOTIDE SEQUENCE [LARGE SCALE GENOMIC DNA]</scope>
    <source>
        <strain evidence="3 4">0125_3</strain>
    </source>
</reference>
<keyword evidence="4" id="KW-1185">Reference proteome</keyword>
<sequence length="276" mass="30080">MDTVAPALSVSDLRSHIGSAQAPLVLDVRRAEALAQDDALIAGATWRDPFTVKEWARFVPRHRSVVVYCVHGHEISRNTAQALRAAGIEASYLEGGIEAWRASKGPTTRKSGAPAIPSATNAPSTWVTRERPKIDRIACPWLIRRFIDPFAEFEYVAADAVAATAQARGWIPYDIPGVRFTHRGERCSFDALVEDFGLDDAPLHRLALIVRGADTGRPDLAPQSAGLVAISLGLSATFADDHAMLQQGLVMYDALYAWCRQEDAGTAERHTWKAPA</sequence>
<dbReference type="SMART" id="SM00450">
    <property type="entry name" value="RHOD"/>
    <property type="match status" value="1"/>
</dbReference>
<gene>
    <name evidence="3" type="ORF">DSM104443_01475</name>
</gene>
<dbReference type="GO" id="GO:0005737">
    <property type="term" value="C:cytoplasm"/>
    <property type="evidence" value="ECO:0007669"/>
    <property type="project" value="InterPro"/>
</dbReference>
<dbReference type="Pfam" id="PF09828">
    <property type="entry name" value="ChrB_C"/>
    <property type="match status" value="1"/>
</dbReference>
<dbReference type="KEGG" id="uru:DSM104443_01475"/>
<dbReference type="InterPro" id="IPR018634">
    <property type="entry name" value="ChrB_C"/>
</dbReference>
<dbReference type="InterPro" id="IPR001763">
    <property type="entry name" value="Rhodanese-like_dom"/>
</dbReference>
<protein>
    <recommendedName>
        <fullName evidence="2">Rhodanese domain-containing protein</fullName>
    </recommendedName>
</protein>
<name>A0A6M4GY45_9PROT</name>
<evidence type="ECO:0000259" key="2">
    <source>
        <dbReference type="PROSITE" id="PS50206"/>
    </source>
</evidence>
<dbReference type="PROSITE" id="PS50206">
    <property type="entry name" value="RHODANESE_3"/>
    <property type="match status" value="1"/>
</dbReference>
<dbReference type="AlphaFoldDB" id="A0A6M4GY45"/>
<feature type="domain" description="Rhodanese" evidence="2">
    <location>
        <begin position="19"/>
        <end position="109"/>
    </location>
</feature>
<dbReference type="SUPFAM" id="SSF52821">
    <property type="entry name" value="Rhodanese/Cell cycle control phosphatase"/>
    <property type="match status" value="1"/>
</dbReference>
<organism evidence="3 4">
    <name type="scientific">Usitatibacter rugosus</name>
    <dbReference type="NCBI Taxonomy" id="2732067"/>
    <lineage>
        <taxon>Bacteria</taxon>
        <taxon>Pseudomonadati</taxon>
        <taxon>Pseudomonadota</taxon>
        <taxon>Betaproteobacteria</taxon>
        <taxon>Nitrosomonadales</taxon>
        <taxon>Usitatibacteraceae</taxon>
        <taxon>Usitatibacter</taxon>
    </lineage>
</organism>
<dbReference type="RefSeq" id="WP_171090909.1">
    <property type="nucleotide sequence ID" value="NZ_CP053069.1"/>
</dbReference>
<evidence type="ECO:0000256" key="1">
    <source>
        <dbReference type="SAM" id="MobiDB-lite"/>
    </source>
</evidence>
<evidence type="ECO:0000313" key="4">
    <source>
        <dbReference type="Proteomes" id="UP000501534"/>
    </source>
</evidence>
<evidence type="ECO:0000313" key="3">
    <source>
        <dbReference type="EMBL" id="QJR10417.1"/>
    </source>
</evidence>
<dbReference type="Proteomes" id="UP000501534">
    <property type="component" value="Chromosome"/>
</dbReference>